<proteinExistence type="predicted"/>
<feature type="compositionally biased region" description="Polar residues" evidence="1">
    <location>
        <begin position="260"/>
        <end position="271"/>
    </location>
</feature>
<dbReference type="GeneID" id="54547008"/>
<name>A0A6A6JR02_WESOR</name>
<evidence type="ECO:0000256" key="1">
    <source>
        <dbReference type="SAM" id="MobiDB-lite"/>
    </source>
</evidence>
<evidence type="ECO:0000313" key="2">
    <source>
        <dbReference type="EMBL" id="KAF2278695.1"/>
    </source>
</evidence>
<feature type="region of interest" description="Disordered" evidence="1">
    <location>
        <begin position="20"/>
        <end position="79"/>
    </location>
</feature>
<dbReference type="RefSeq" id="XP_033656234.1">
    <property type="nucleotide sequence ID" value="XM_033793833.1"/>
</dbReference>
<gene>
    <name evidence="2" type="ORF">EI97DRAFT_216963</name>
</gene>
<feature type="compositionally biased region" description="Polar residues" evidence="1">
    <location>
        <begin position="38"/>
        <end position="47"/>
    </location>
</feature>
<dbReference type="EMBL" id="ML986487">
    <property type="protein sequence ID" value="KAF2278695.1"/>
    <property type="molecule type" value="Genomic_DNA"/>
</dbReference>
<keyword evidence="3" id="KW-1185">Reference proteome</keyword>
<accession>A0A6A6JR02</accession>
<protein>
    <submittedName>
        <fullName evidence="2">Uncharacterized protein</fullName>
    </submittedName>
</protein>
<reference evidence="2" key="1">
    <citation type="journal article" date="2020" name="Stud. Mycol.">
        <title>101 Dothideomycetes genomes: a test case for predicting lifestyles and emergence of pathogens.</title>
        <authorList>
            <person name="Haridas S."/>
            <person name="Albert R."/>
            <person name="Binder M."/>
            <person name="Bloem J."/>
            <person name="Labutti K."/>
            <person name="Salamov A."/>
            <person name="Andreopoulos B."/>
            <person name="Baker S."/>
            <person name="Barry K."/>
            <person name="Bills G."/>
            <person name="Bluhm B."/>
            <person name="Cannon C."/>
            <person name="Castanera R."/>
            <person name="Culley D."/>
            <person name="Daum C."/>
            <person name="Ezra D."/>
            <person name="Gonzalez J."/>
            <person name="Henrissat B."/>
            <person name="Kuo A."/>
            <person name="Liang C."/>
            <person name="Lipzen A."/>
            <person name="Lutzoni F."/>
            <person name="Magnuson J."/>
            <person name="Mondo S."/>
            <person name="Nolan M."/>
            <person name="Ohm R."/>
            <person name="Pangilinan J."/>
            <person name="Park H.-J."/>
            <person name="Ramirez L."/>
            <person name="Alfaro M."/>
            <person name="Sun H."/>
            <person name="Tritt A."/>
            <person name="Yoshinaga Y."/>
            <person name="Zwiers L.-H."/>
            <person name="Turgeon B."/>
            <person name="Goodwin S."/>
            <person name="Spatafora J."/>
            <person name="Crous P."/>
            <person name="Grigoriev I."/>
        </authorList>
    </citation>
    <scope>NUCLEOTIDE SEQUENCE</scope>
    <source>
        <strain evidence="2">CBS 379.55</strain>
    </source>
</reference>
<dbReference type="AlphaFoldDB" id="A0A6A6JR02"/>
<feature type="region of interest" description="Disordered" evidence="1">
    <location>
        <begin position="260"/>
        <end position="303"/>
    </location>
</feature>
<sequence>MGSGPFASQPFGQLKALFTTSRSSSAAAPKQVSKKKSNSTLAGTKSSIGGKLARMLHRRRDSGYGSSGSGKRNELPIHMPLDPKTAEEAAREFVRWQGGGQSREAGVAVHHDLPPTNDVDSDRSSVASLPEYVGSEASSSAYTQVVVYNPPLLPYPIPEADTDVAGVEARPQSVLSSASSSEYDQIVVHQGCLVVPFVPPELYATNTPTQPASVHSSASSSEYTQTVVYHGLQGGTTLEAAALQYVTGRVANTQQPLATANDLNDCDTSSELVEETPETAGRSLNAVTESGPVGSSDCTHEEPSVYGAIDSHAPAESTQSQCALVTSPLKRTHRQVKRPLEALHPEENTIRRRQHRFFEALTRRAAEGHGYAMANALDVVRHLENNPDPNSFLRLPSMGLYRHELSKNDWLWLRRAQMIWSVQKQMRRGLLAAECGEIIITQLVPEGEHQILPKQYFEVYLDFYVKEGIWCSQTLAQRILMLQVTPEELRLGPCVVLPEPVKSVAPQFQKLPIDLRSTTPVALSRFKQLLHLCEAVAYERKEWKGLAYDNGLKELQLYCAAFHATKGGQNPPADLMPHYRNWTYPEQRLLRAGELIARLLQEVNEGRFDLAIFQVIRGTLLNVRAQPYLDLEEFEKFFYSCGVEAGVQISEIPRILILHPEYDFQSQRDEERVFSGLLANSWRFQEEEAERLRELEMAKKAYAKAIGANRFAARFKRRLKKLFKTYREPIRFHCRGCMQGRRCIA</sequence>
<dbReference type="OrthoDB" id="3794648at2759"/>
<dbReference type="Proteomes" id="UP000800097">
    <property type="component" value="Unassembled WGS sequence"/>
</dbReference>
<evidence type="ECO:0000313" key="3">
    <source>
        <dbReference type="Proteomes" id="UP000800097"/>
    </source>
</evidence>
<organism evidence="2 3">
    <name type="scientific">Westerdykella ornata</name>
    <dbReference type="NCBI Taxonomy" id="318751"/>
    <lineage>
        <taxon>Eukaryota</taxon>
        <taxon>Fungi</taxon>
        <taxon>Dikarya</taxon>
        <taxon>Ascomycota</taxon>
        <taxon>Pezizomycotina</taxon>
        <taxon>Dothideomycetes</taxon>
        <taxon>Pleosporomycetidae</taxon>
        <taxon>Pleosporales</taxon>
        <taxon>Sporormiaceae</taxon>
        <taxon>Westerdykella</taxon>
    </lineage>
</organism>